<comment type="caution">
    <text evidence="2">The sequence shown here is derived from an EMBL/GenBank/DDBJ whole genome shotgun (WGS) entry which is preliminary data.</text>
</comment>
<dbReference type="AlphaFoldDB" id="A0A0D0HKE6"/>
<dbReference type="PATRIC" id="fig|265546.4.peg.2166"/>
<accession>A0A0D0HKE6</accession>
<dbReference type="Proteomes" id="UP000032047">
    <property type="component" value="Unassembled WGS sequence"/>
</dbReference>
<keyword evidence="3" id="KW-1185">Reference proteome</keyword>
<protein>
    <recommendedName>
        <fullName evidence="1">SipL SPOCS domain-containing protein</fullName>
    </recommendedName>
</protein>
<reference evidence="2 3" key="1">
    <citation type="submission" date="2015-01" db="EMBL/GenBank/DDBJ databases">
        <title>Genome sequence of Anoxybacillus ayderensis strain AB04.</title>
        <authorList>
            <person name="Belduz A.O."/>
            <person name="Canakci S."/>
            <person name="Chan K.-G."/>
            <person name="Kahar U.M."/>
            <person name="Yaakob A.S."/>
            <person name="Chan C.S."/>
            <person name="Goh K.M."/>
        </authorList>
    </citation>
    <scope>NUCLEOTIDE SEQUENCE [LARGE SCALE GENOMIC DNA]</scope>
    <source>
        <strain evidence="2 3">AB04</strain>
    </source>
</reference>
<feature type="domain" description="SipL SPOCS" evidence="1">
    <location>
        <begin position="47"/>
        <end position="117"/>
    </location>
</feature>
<dbReference type="EMBL" id="JXTG01000012">
    <property type="protein sequence ID" value="KIP20699.1"/>
    <property type="molecule type" value="Genomic_DNA"/>
</dbReference>
<evidence type="ECO:0000313" key="3">
    <source>
        <dbReference type="Proteomes" id="UP000032047"/>
    </source>
</evidence>
<dbReference type="InterPro" id="IPR024300">
    <property type="entry name" value="SipL_SPOCS_dom"/>
</dbReference>
<proteinExistence type="predicted"/>
<dbReference type="RefSeq" id="WP_021094162.1">
    <property type="nucleotide sequence ID" value="NZ_ANOC01000008.1"/>
</dbReference>
<evidence type="ECO:0000313" key="2">
    <source>
        <dbReference type="EMBL" id="KIP20699.1"/>
    </source>
</evidence>
<gene>
    <name evidence="2" type="ORF">JV16_02155</name>
</gene>
<dbReference type="Pfam" id="PF12673">
    <property type="entry name" value="SipL"/>
    <property type="match status" value="1"/>
</dbReference>
<organism evidence="2 3">
    <name type="scientific">Anoxybacillus ayderensis</name>
    <dbReference type="NCBI Taxonomy" id="265546"/>
    <lineage>
        <taxon>Bacteria</taxon>
        <taxon>Bacillati</taxon>
        <taxon>Bacillota</taxon>
        <taxon>Bacilli</taxon>
        <taxon>Bacillales</taxon>
        <taxon>Anoxybacillaceae</taxon>
        <taxon>Anoxybacillus</taxon>
    </lineage>
</organism>
<sequence>MDNGFLRDFVQIIGIASPSTFPVIGNLNPHTQFVVQEQLTIPDAKPDVEQVNTLLTEAVVTETKNIFTPVGVKVVIDGVLRQKVIYTADVPEQSVHSAHFEHPFCAFINIPLDVPQGLTVQQYLSSLGLSLNDILDGPVQVLIEDVEIQMLDPRTISKCVVLFAYTTIKPLLSSCDCSFVDTLTANGVGITLNGAGVTADVSLNISLCDECNPTNNGISLNVTVPLLGTISLNVNSSQITQILCENNVLTVSGTGSVLGLLSGLLNFTLTINAALGTVTLQLRDPITNLVVLSIPLTGLTLTIGQC</sequence>
<evidence type="ECO:0000259" key="1">
    <source>
        <dbReference type="Pfam" id="PF12673"/>
    </source>
</evidence>
<name>A0A0D0HKE6_9BACL</name>